<reference evidence="2 3" key="1">
    <citation type="submission" date="2019-08" db="EMBL/GenBank/DDBJ databases">
        <authorList>
            <person name="Dhanesh K."/>
            <person name="Kumar G."/>
            <person name="Sasikala C."/>
            <person name="Venkata Ramana C."/>
        </authorList>
    </citation>
    <scope>NUCLEOTIDE SEQUENCE [LARGE SCALE GENOMIC DNA]</scope>
    <source>
        <strain evidence="2 3">JC645</strain>
    </source>
</reference>
<keyword evidence="3" id="KW-1185">Reference proteome</keyword>
<dbReference type="EMBL" id="VWOX01000001">
    <property type="protein sequence ID" value="KAA5547250.1"/>
    <property type="molecule type" value="Genomic_DNA"/>
</dbReference>
<comment type="caution">
    <text evidence="2">The sequence shown here is derived from an EMBL/GenBank/DDBJ whole genome shotgun (WGS) entry which is preliminary data.</text>
</comment>
<dbReference type="InterPro" id="IPR017504">
    <property type="entry name" value="CHP03067_Planctomycetes"/>
</dbReference>
<feature type="signal peptide" evidence="1">
    <location>
        <begin position="1"/>
        <end position="19"/>
    </location>
</feature>
<dbReference type="NCBIfam" id="TIGR03067">
    <property type="entry name" value="Planc_TIGR03067"/>
    <property type="match status" value="1"/>
</dbReference>
<proteinExistence type="predicted"/>
<evidence type="ECO:0000256" key="1">
    <source>
        <dbReference type="SAM" id="SignalP"/>
    </source>
</evidence>
<feature type="chain" id="PRO_5024312045" evidence="1">
    <location>
        <begin position="20"/>
        <end position="335"/>
    </location>
</feature>
<dbReference type="Proteomes" id="UP000324479">
    <property type="component" value="Unassembled WGS sequence"/>
</dbReference>
<evidence type="ECO:0000313" key="2">
    <source>
        <dbReference type="EMBL" id="KAA5547250.1"/>
    </source>
</evidence>
<evidence type="ECO:0000313" key="3">
    <source>
        <dbReference type="Proteomes" id="UP000324479"/>
    </source>
</evidence>
<sequence length="335" mass="36705">MNVLLRVAISMFVCSVAIAEDAPKDTTMLQGTWVLSHGVFSGKTLKQQFLKEGVGDLQITFSDDIMTMSGGGSPDHTYQFTLDPATDPKSMQIVTIETRGKAPKGAKLRCIYKIDGNELILCMPADSSVDPPKEFNAPEGSRLTFLVLARDTATTAVAAKPIADGGAKALQFANQAVAALEAERLSMEAGAKAGHVSKTRIDELRSELFDARLILLRLQGDEAGIAMLLQGEIKLEKARFERLKELTSQGYVGGEKLRGGELRLLSVQQQHALHEKDQAKADEVLRRAFEIEQQHLQRLESLSSHGVANRSVIARHKLRIARLLADRQVEPVECH</sequence>
<protein>
    <submittedName>
        <fullName evidence="2">TIGR03067 domain-containing protein</fullName>
    </submittedName>
</protein>
<gene>
    <name evidence="2" type="ORF">FYK55_02295</name>
</gene>
<name>A0A5M6DM91_9BACT</name>
<dbReference type="RefSeq" id="WP_150074415.1">
    <property type="nucleotide sequence ID" value="NZ_VWOX01000001.1"/>
</dbReference>
<keyword evidence="1" id="KW-0732">Signal</keyword>
<accession>A0A5M6DM91</accession>
<dbReference type="AlphaFoldDB" id="A0A5M6DM91"/>
<organism evidence="2 3">
    <name type="scientific">Roseiconus nitratireducens</name>
    <dbReference type="NCBI Taxonomy" id="2605748"/>
    <lineage>
        <taxon>Bacteria</taxon>
        <taxon>Pseudomonadati</taxon>
        <taxon>Planctomycetota</taxon>
        <taxon>Planctomycetia</taxon>
        <taxon>Pirellulales</taxon>
        <taxon>Pirellulaceae</taxon>
        <taxon>Roseiconus</taxon>
    </lineage>
</organism>